<dbReference type="GO" id="GO:0031564">
    <property type="term" value="P:transcription antitermination"/>
    <property type="evidence" value="ECO:0007669"/>
    <property type="project" value="TreeGrafter"/>
</dbReference>
<accession>A0A9P6IQB4</accession>
<dbReference type="PANTHER" id="PTHR11477:SF0">
    <property type="entry name" value="IP08861P-RELATED"/>
    <property type="match status" value="1"/>
</dbReference>
<dbReference type="GO" id="GO:0005634">
    <property type="term" value="C:nucleus"/>
    <property type="evidence" value="ECO:0007669"/>
    <property type="project" value="TreeGrafter"/>
</dbReference>
<dbReference type="GO" id="GO:0006362">
    <property type="term" value="P:transcription elongation by RNA polymerase I"/>
    <property type="evidence" value="ECO:0007669"/>
    <property type="project" value="TreeGrafter"/>
</dbReference>
<evidence type="ECO:0000313" key="5">
    <source>
        <dbReference type="Proteomes" id="UP000738359"/>
    </source>
</evidence>
<evidence type="ECO:0000259" key="3">
    <source>
        <dbReference type="Pfam" id="PF07744"/>
    </source>
</evidence>
<dbReference type="EMBL" id="JAAAHY010002537">
    <property type="protein sequence ID" value="KAF9944276.1"/>
    <property type="molecule type" value="Genomic_DNA"/>
</dbReference>
<keyword evidence="1" id="KW-0539">Nucleus</keyword>
<dbReference type="GO" id="GO:0031440">
    <property type="term" value="P:regulation of mRNA 3'-end processing"/>
    <property type="evidence" value="ECO:0007669"/>
    <property type="project" value="TreeGrafter"/>
</dbReference>
<keyword evidence="5" id="KW-1185">Reference proteome</keyword>
<feature type="compositionally biased region" description="Low complexity" evidence="2">
    <location>
        <begin position="320"/>
        <end position="347"/>
    </location>
</feature>
<proteinExistence type="predicted"/>
<dbReference type="CDD" id="cd21538">
    <property type="entry name" value="SPOC_TFIIS"/>
    <property type="match status" value="1"/>
</dbReference>
<gene>
    <name evidence="4" type="ORF">BGZ70_004840</name>
</gene>
<dbReference type="OrthoDB" id="419537at2759"/>
<evidence type="ECO:0000313" key="4">
    <source>
        <dbReference type="EMBL" id="KAF9944276.1"/>
    </source>
</evidence>
<dbReference type="AlphaFoldDB" id="A0A9P6IQB4"/>
<dbReference type="Pfam" id="PF07744">
    <property type="entry name" value="SPOC"/>
    <property type="match status" value="1"/>
</dbReference>
<dbReference type="Proteomes" id="UP000738359">
    <property type="component" value="Unassembled WGS sequence"/>
</dbReference>
<feature type="non-terminal residue" evidence="4">
    <location>
        <position position="552"/>
    </location>
</feature>
<feature type="domain" description="Spen paralogue and orthologue SPOC C-terminal" evidence="3">
    <location>
        <begin position="140"/>
        <end position="302"/>
    </location>
</feature>
<feature type="compositionally biased region" description="Polar residues" evidence="2">
    <location>
        <begin position="24"/>
        <end position="40"/>
    </location>
</feature>
<feature type="region of interest" description="Disordered" evidence="2">
    <location>
        <begin position="1"/>
        <end position="116"/>
    </location>
</feature>
<evidence type="ECO:0000256" key="1">
    <source>
        <dbReference type="ARBA" id="ARBA00023242"/>
    </source>
</evidence>
<organism evidence="4 5">
    <name type="scientific">Mortierella alpina</name>
    <name type="common">Oleaginous fungus</name>
    <name type="synonym">Mortierella renispora</name>
    <dbReference type="NCBI Taxonomy" id="64518"/>
    <lineage>
        <taxon>Eukaryota</taxon>
        <taxon>Fungi</taxon>
        <taxon>Fungi incertae sedis</taxon>
        <taxon>Mucoromycota</taxon>
        <taxon>Mortierellomycotina</taxon>
        <taxon>Mortierellomycetes</taxon>
        <taxon>Mortierellales</taxon>
        <taxon>Mortierellaceae</taxon>
        <taxon>Mortierella</taxon>
    </lineage>
</organism>
<comment type="caution">
    <text evidence="4">The sequence shown here is derived from an EMBL/GenBank/DDBJ whole genome shotgun (WGS) entry which is preliminary data.</text>
</comment>
<feature type="compositionally biased region" description="Basic and acidic residues" evidence="2">
    <location>
        <begin position="66"/>
        <end position="76"/>
    </location>
</feature>
<evidence type="ECO:0000256" key="2">
    <source>
        <dbReference type="SAM" id="MobiDB-lite"/>
    </source>
</evidence>
<protein>
    <recommendedName>
        <fullName evidence="3">Spen paralogue and orthologue SPOC C-terminal domain-containing protein</fullName>
    </recommendedName>
</protein>
<feature type="compositionally biased region" description="Gly residues" evidence="2">
    <location>
        <begin position="1"/>
        <end position="10"/>
    </location>
</feature>
<feature type="compositionally biased region" description="Pro residues" evidence="2">
    <location>
        <begin position="89"/>
        <end position="100"/>
    </location>
</feature>
<sequence>SDDGESGAGGDQVRDSPASKGTEDPQQGSNKSTPSGSPTTEALDKLLARIQTNKRSGEEVLNDALASEKRQKRIEINTDSSSSTYLPREPSPYSPSPSPAGSPLLQSTTPPDSPPPFMLEDIKRNLERKKASETSFQALPVWQGALHMHQVATFPARAVQVGGRTIPGRPSKGPQVEMIASGWTDILTKGVSVDGRIPIAAVESYVSQQRQSASKEIVIVQFEVEEQSASSFEKRKAEFDKLFRYFHEKKRNGVVPQKGRQVKDMYLVPVSAKEPLPSYFQGLVDNEHKVRGAEPKDALFGVLILNKASSNHHGSHRHSSQQQHGHSPSHARAGSSSQRHSSSSTSRPYPPPQSRRDSRDSQTRGYTPPIAQPPVSSTGFSVGTPMGFMATSAAAPPVPQTAALSAPAASAAPVAPKKVPTLQELQGLVNQLFPPSNPPAVSSPVVTPAISRPVSSGGPTAAAAAVSAQLSGTSAADNGTGKPASATAAAAAATTTPAPAAAAFANVNATRTAFLWTATACHASPTTWDAYATTTARVPAPAAASVASAGSR</sequence>
<dbReference type="InterPro" id="IPR012921">
    <property type="entry name" value="SPOC_C"/>
</dbReference>
<dbReference type="PANTHER" id="PTHR11477">
    <property type="entry name" value="TRANSCRIPTION FACTOR S-II ZINC FINGER DOMAIN-CONTAINING PROTEIN"/>
    <property type="match status" value="1"/>
</dbReference>
<dbReference type="GO" id="GO:0006368">
    <property type="term" value="P:transcription elongation by RNA polymerase II"/>
    <property type="evidence" value="ECO:0007669"/>
    <property type="project" value="TreeGrafter"/>
</dbReference>
<reference evidence="4" key="1">
    <citation type="journal article" date="2020" name="Fungal Divers.">
        <title>Resolving the Mortierellaceae phylogeny through synthesis of multi-gene phylogenetics and phylogenomics.</title>
        <authorList>
            <person name="Vandepol N."/>
            <person name="Liber J."/>
            <person name="Desiro A."/>
            <person name="Na H."/>
            <person name="Kennedy M."/>
            <person name="Barry K."/>
            <person name="Grigoriev I.V."/>
            <person name="Miller A.N."/>
            <person name="O'Donnell K."/>
            <person name="Stajich J.E."/>
            <person name="Bonito G."/>
        </authorList>
    </citation>
    <scope>NUCLEOTIDE SEQUENCE</scope>
    <source>
        <strain evidence="4">CK1249</strain>
    </source>
</reference>
<feature type="region of interest" description="Disordered" evidence="2">
    <location>
        <begin position="309"/>
        <end position="379"/>
    </location>
</feature>
<name>A0A9P6IQB4_MORAP</name>